<dbReference type="GO" id="GO:0006508">
    <property type="term" value="P:proteolysis"/>
    <property type="evidence" value="ECO:0007669"/>
    <property type="project" value="UniProtKB-KW"/>
</dbReference>
<gene>
    <name evidence="6" type="ordered locus">Ppro_2985</name>
</gene>
<evidence type="ECO:0000256" key="1">
    <source>
        <dbReference type="ARBA" id="ARBA00008683"/>
    </source>
</evidence>
<evidence type="ECO:0000256" key="2">
    <source>
        <dbReference type="ARBA" id="ARBA00022670"/>
    </source>
</evidence>
<feature type="domain" description="Peptidase S49" evidence="5">
    <location>
        <begin position="119"/>
        <end position="268"/>
    </location>
</feature>
<proteinExistence type="inferred from homology"/>
<dbReference type="Proteomes" id="UP000006732">
    <property type="component" value="Chromosome"/>
</dbReference>
<dbReference type="eggNOG" id="COG0616">
    <property type="taxonomic scope" value="Bacteria"/>
</dbReference>
<dbReference type="EMBL" id="CP000482">
    <property type="protein sequence ID" value="ABL00583.1"/>
    <property type="molecule type" value="Genomic_DNA"/>
</dbReference>
<dbReference type="KEGG" id="ppd:Ppro_2985"/>
<dbReference type="AlphaFoldDB" id="A1ATB2"/>
<dbReference type="PANTHER" id="PTHR42987">
    <property type="entry name" value="PEPTIDASE S49"/>
    <property type="match status" value="1"/>
</dbReference>
<dbReference type="Gene3D" id="6.20.330.10">
    <property type="match status" value="1"/>
</dbReference>
<organism evidence="6 7">
    <name type="scientific">Pelobacter propionicus (strain DSM 2379 / NBRC 103807 / OttBd1)</name>
    <dbReference type="NCBI Taxonomy" id="338966"/>
    <lineage>
        <taxon>Bacteria</taxon>
        <taxon>Pseudomonadati</taxon>
        <taxon>Thermodesulfobacteriota</taxon>
        <taxon>Desulfuromonadia</taxon>
        <taxon>Desulfuromonadales</taxon>
        <taxon>Desulfuromonadaceae</taxon>
        <taxon>Pelobacter</taxon>
    </lineage>
</organism>
<dbReference type="InterPro" id="IPR029045">
    <property type="entry name" value="ClpP/crotonase-like_dom_sf"/>
</dbReference>
<dbReference type="GO" id="GO:0008236">
    <property type="term" value="F:serine-type peptidase activity"/>
    <property type="evidence" value="ECO:0007669"/>
    <property type="project" value="UniProtKB-KW"/>
</dbReference>
<dbReference type="PANTHER" id="PTHR42987:SF6">
    <property type="entry name" value="PROTEINASE IV"/>
    <property type="match status" value="1"/>
</dbReference>
<accession>A1ATB2</accession>
<keyword evidence="3" id="KW-0378">Hydrolase</keyword>
<evidence type="ECO:0000259" key="5">
    <source>
        <dbReference type="Pfam" id="PF01343"/>
    </source>
</evidence>
<dbReference type="RefSeq" id="WP_011736818.1">
    <property type="nucleotide sequence ID" value="NC_008609.1"/>
</dbReference>
<evidence type="ECO:0000256" key="4">
    <source>
        <dbReference type="ARBA" id="ARBA00022825"/>
    </source>
</evidence>
<dbReference type="NCBIfam" id="TIGR00706">
    <property type="entry name" value="SppA_dom"/>
    <property type="match status" value="1"/>
</dbReference>
<keyword evidence="4" id="KW-0720">Serine protease</keyword>
<dbReference type="STRING" id="338966.Ppro_2985"/>
<dbReference type="InterPro" id="IPR002142">
    <property type="entry name" value="Peptidase_S49"/>
</dbReference>
<dbReference type="SUPFAM" id="SSF52096">
    <property type="entry name" value="ClpP/crotonase"/>
    <property type="match status" value="1"/>
</dbReference>
<dbReference type="InterPro" id="IPR047272">
    <property type="entry name" value="S49_SppA_C"/>
</dbReference>
<reference evidence="6 7" key="1">
    <citation type="submission" date="2006-10" db="EMBL/GenBank/DDBJ databases">
        <title>Complete sequence of chromosome of Pelobacter propionicus DSM 2379.</title>
        <authorList>
            <consortium name="US DOE Joint Genome Institute"/>
            <person name="Copeland A."/>
            <person name="Lucas S."/>
            <person name="Lapidus A."/>
            <person name="Barry K."/>
            <person name="Detter J.C."/>
            <person name="Glavina del Rio T."/>
            <person name="Hammon N."/>
            <person name="Israni S."/>
            <person name="Dalin E."/>
            <person name="Tice H."/>
            <person name="Pitluck S."/>
            <person name="Saunders E."/>
            <person name="Brettin T."/>
            <person name="Bruce D."/>
            <person name="Han C."/>
            <person name="Tapia R."/>
            <person name="Schmutz J."/>
            <person name="Larimer F."/>
            <person name="Land M."/>
            <person name="Hauser L."/>
            <person name="Kyrpides N."/>
            <person name="Kim E."/>
            <person name="Lovley D."/>
            <person name="Richardson P."/>
        </authorList>
    </citation>
    <scope>NUCLEOTIDE SEQUENCE [LARGE SCALE GENOMIC DNA]</scope>
    <source>
        <strain evidence="7">DSM 2379 / NBRC 103807 / OttBd1</strain>
    </source>
</reference>
<dbReference type="OrthoDB" id="9764363at2"/>
<evidence type="ECO:0000313" key="7">
    <source>
        <dbReference type="Proteomes" id="UP000006732"/>
    </source>
</evidence>
<dbReference type="Pfam" id="PF01343">
    <property type="entry name" value="Peptidase_S49"/>
    <property type="match status" value="1"/>
</dbReference>
<dbReference type="InterPro" id="IPR004635">
    <property type="entry name" value="Pept_S49_SppA"/>
</dbReference>
<evidence type="ECO:0000313" key="6">
    <source>
        <dbReference type="EMBL" id="ABL00583.1"/>
    </source>
</evidence>
<keyword evidence="2" id="KW-0645">Protease</keyword>
<dbReference type="CDD" id="cd07023">
    <property type="entry name" value="S49_Sppa_N_C"/>
    <property type="match status" value="1"/>
</dbReference>
<keyword evidence="7" id="KW-1185">Reference proteome</keyword>
<evidence type="ECO:0000256" key="3">
    <source>
        <dbReference type="ARBA" id="ARBA00022801"/>
    </source>
</evidence>
<sequence length="320" mass="34673">MKRPLALFLASLALLVLHGCAFVTVPLAPRPSPLKEQVLEGEGAKKILLLDISGTISEKEKPGGLVGADRPSTVSLIREALQKAEKDDRIAGVILRIDSPGGSVTASDIIHHDITEFKKRRRIPVHACIMGVGASGGYYAAAAADRIIAHPTAITGSIGVILMKFNLAGLLGKLGIEEQAVKSGDKKDFFSLFRRATPEEEKLAQEIINQLHSRFLDVVMQRPGNRLSRDELARLADGRIYTAGQALQARLVDGTGYLDDVISAMRKQIKDEQARVVSYYRPGSYLGSIYDGREAKSSLVGMLGATSEFSGGSFMYLWQP</sequence>
<name>A1ATB2_PELPD</name>
<dbReference type="HOGENOM" id="CLU_046540_0_1_7"/>
<comment type="similarity">
    <text evidence="1">Belongs to the peptidase S49 family.</text>
</comment>
<protein>
    <submittedName>
        <fullName evidence="6">Signal peptide peptidase A, Serine peptidase, MEROPS family S49</fullName>
    </submittedName>
</protein>
<dbReference type="Gene3D" id="3.90.226.10">
    <property type="entry name" value="2-enoyl-CoA Hydratase, Chain A, domain 1"/>
    <property type="match status" value="1"/>
</dbReference>